<evidence type="ECO:0000313" key="2">
    <source>
        <dbReference type="Proteomes" id="UP000235836"/>
    </source>
</evidence>
<sequence length="84" mass="9420">MHSLGQVRWLNLSPTATTRRCDDGDTSFLGHQLVQRNPFMFDLDPAAFQTWQRGELPGGAVFMLDIDPWLGLEPEELTLSDSTA</sequence>
<evidence type="ECO:0000313" key="1">
    <source>
        <dbReference type="EMBL" id="PMC64315.1"/>
    </source>
</evidence>
<dbReference type="AlphaFoldDB" id="A0A2N6T4S5"/>
<comment type="caution">
    <text evidence="1">The sequence shown here is derived from an EMBL/GenBank/DDBJ whole genome shotgun (WGS) entry which is preliminary data.</text>
</comment>
<accession>A0A2N6T4S5</accession>
<protein>
    <submittedName>
        <fullName evidence="1">Uncharacterized protein</fullName>
    </submittedName>
</protein>
<reference evidence="1 2" key="1">
    <citation type="submission" date="2017-09" db="EMBL/GenBank/DDBJ databases">
        <title>Bacterial strain isolated from the female urinary microbiota.</title>
        <authorList>
            <person name="Thomas-White K."/>
            <person name="Kumar N."/>
            <person name="Forster S."/>
            <person name="Putonti C."/>
            <person name="Lawley T."/>
            <person name="Wolfe A.J."/>
        </authorList>
    </citation>
    <scope>NUCLEOTIDE SEQUENCE [LARGE SCALE GENOMIC DNA]</scope>
    <source>
        <strain evidence="1 2">UMB0792</strain>
    </source>
</reference>
<keyword evidence="2" id="KW-1185">Reference proteome</keyword>
<dbReference type="EMBL" id="PNHG01000007">
    <property type="protein sequence ID" value="PMC64315.1"/>
    <property type="molecule type" value="Genomic_DNA"/>
</dbReference>
<gene>
    <name evidence="1" type="ORF">CJ203_06100</name>
</gene>
<dbReference type="Proteomes" id="UP000235836">
    <property type="component" value="Unassembled WGS sequence"/>
</dbReference>
<name>A0A2N6T4S5_9CORY</name>
<organism evidence="1 2">
    <name type="scientific">Corynebacterium tuscaniense</name>
    <dbReference type="NCBI Taxonomy" id="302449"/>
    <lineage>
        <taxon>Bacteria</taxon>
        <taxon>Bacillati</taxon>
        <taxon>Actinomycetota</taxon>
        <taxon>Actinomycetes</taxon>
        <taxon>Mycobacteriales</taxon>
        <taxon>Corynebacteriaceae</taxon>
        <taxon>Corynebacterium</taxon>
    </lineage>
</organism>
<proteinExistence type="predicted"/>